<dbReference type="GO" id="GO:0051026">
    <property type="term" value="P:chiasma assembly"/>
    <property type="evidence" value="ECO:0007669"/>
    <property type="project" value="TreeGrafter"/>
</dbReference>
<dbReference type="Gene3D" id="3.40.50.300">
    <property type="entry name" value="P-loop containing nucleotide triphosphate hydrolases"/>
    <property type="match status" value="1"/>
</dbReference>
<dbReference type="GO" id="GO:0006298">
    <property type="term" value="P:mismatch repair"/>
    <property type="evidence" value="ECO:0007669"/>
    <property type="project" value="InterPro"/>
</dbReference>
<dbReference type="GO" id="GO:0030983">
    <property type="term" value="F:mismatched DNA binding"/>
    <property type="evidence" value="ECO:0007669"/>
    <property type="project" value="InterPro"/>
</dbReference>
<evidence type="ECO:0000313" key="6">
    <source>
        <dbReference type="EMBL" id="CAD7626259.1"/>
    </source>
</evidence>
<organism evidence="6">
    <name type="scientific">Medioppia subpectinata</name>
    <dbReference type="NCBI Taxonomy" id="1979941"/>
    <lineage>
        <taxon>Eukaryota</taxon>
        <taxon>Metazoa</taxon>
        <taxon>Ecdysozoa</taxon>
        <taxon>Arthropoda</taxon>
        <taxon>Chelicerata</taxon>
        <taxon>Arachnida</taxon>
        <taxon>Acari</taxon>
        <taxon>Acariformes</taxon>
        <taxon>Sarcoptiformes</taxon>
        <taxon>Oribatida</taxon>
        <taxon>Brachypylina</taxon>
        <taxon>Oppioidea</taxon>
        <taxon>Oppiidae</taxon>
        <taxon>Medioppia</taxon>
    </lineage>
</organism>
<dbReference type="PANTHER" id="PTHR11361:SF20">
    <property type="entry name" value="MUTS PROTEIN HOMOLOG 5"/>
    <property type="match status" value="1"/>
</dbReference>
<dbReference type="EMBL" id="OC858275">
    <property type="protein sequence ID" value="CAD7626259.1"/>
    <property type="molecule type" value="Genomic_DNA"/>
</dbReference>
<dbReference type="GO" id="GO:0005524">
    <property type="term" value="F:ATP binding"/>
    <property type="evidence" value="ECO:0007669"/>
    <property type="project" value="UniProtKB-KW"/>
</dbReference>
<accession>A0A7R9KN76</accession>
<feature type="domain" description="DNA mismatch repair proteins mutS family" evidence="5">
    <location>
        <begin position="410"/>
        <end position="426"/>
    </location>
</feature>
<dbReference type="InterPro" id="IPR036187">
    <property type="entry name" value="DNA_mismatch_repair_MutS_sf"/>
</dbReference>
<dbReference type="SUPFAM" id="SSF48334">
    <property type="entry name" value="DNA repair protein MutS, domain III"/>
    <property type="match status" value="1"/>
</dbReference>
<evidence type="ECO:0000256" key="1">
    <source>
        <dbReference type="ARBA" id="ARBA00006271"/>
    </source>
</evidence>
<protein>
    <recommendedName>
        <fullName evidence="5">DNA mismatch repair proteins mutS family domain-containing protein</fullName>
    </recommendedName>
</protein>
<evidence type="ECO:0000256" key="3">
    <source>
        <dbReference type="ARBA" id="ARBA00022840"/>
    </source>
</evidence>
<dbReference type="GO" id="GO:0005634">
    <property type="term" value="C:nucleus"/>
    <property type="evidence" value="ECO:0007669"/>
    <property type="project" value="TreeGrafter"/>
</dbReference>
<dbReference type="EMBL" id="CAJPIZ010003700">
    <property type="protein sequence ID" value="CAG2106689.1"/>
    <property type="molecule type" value="Genomic_DNA"/>
</dbReference>
<dbReference type="AlphaFoldDB" id="A0A7R9KN76"/>
<keyword evidence="2" id="KW-0547">Nucleotide-binding</keyword>
<dbReference type="Pfam" id="PF00488">
    <property type="entry name" value="MutS_V"/>
    <property type="match status" value="1"/>
</dbReference>
<dbReference type="InterPro" id="IPR045076">
    <property type="entry name" value="MutS"/>
</dbReference>
<evidence type="ECO:0000259" key="5">
    <source>
        <dbReference type="PROSITE" id="PS00486"/>
    </source>
</evidence>
<dbReference type="SMART" id="SM00534">
    <property type="entry name" value="MUTSac"/>
    <property type="match status" value="1"/>
</dbReference>
<evidence type="ECO:0000256" key="2">
    <source>
        <dbReference type="ARBA" id="ARBA00022741"/>
    </source>
</evidence>
<dbReference type="Proteomes" id="UP000759131">
    <property type="component" value="Unassembled WGS sequence"/>
</dbReference>
<dbReference type="SUPFAM" id="SSF52540">
    <property type="entry name" value="P-loop containing nucleoside triphosphate hydrolases"/>
    <property type="match status" value="1"/>
</dbReference>
<comment type="similarity">
    <text evidence="1">Belongs to the DNA mismatch repair MutS family.</text>
</comment>
<dbReference type="InterPro" id="IPR007696">
    <property type="entry name" value="DNA_mismatch_repair_MutS_core"/>
</dbReference>
<dbReference type="InterPro" id="IPR000432">
    <property type="entry name" value="DNA_mismatch_repair_MutS_C"/>
</dbReference>
<proteinExistence type="inferred from homology"/>
<dbReference type="GO" id="GO:0140664">
    <property type="term" value="F:ATP-dependent DNA damage sensor activity"/>
    <property type="evidence" value="ECO:0007669"/>
    <property type="project" value="InterPro"/>
</dbReference>
<dbReference type="Pfam" id="PF05192">
    <property type="entry name" value="MutS_III"/>
    <property type="match status" value="1"/>
</dbReference>
<dbReference type="PANTHER" id="PTHR11361">
    <property type="entry name" value="DNA MISMATCH REPAIR PROTEIN MUTS FAMILY MEMBER"/>
    <property type="match status" value="1"/>
</dbReference>
<dbReference type="Gene3D" id="1.10.1420.10">
    <property type="match status" value="1"/>
</dbReference>
<dbReference type="PROSITE" id="PS00486">
    <property type="entry name" value="DNA_MISMATCH_REPAIR_2"/>
    <property type="match status" value="1"/>
</dbReference>
<evidence type="ECO:0000313" key="7">
    <source>
        <dbReference type="Proteomes" id="UP000759131"/>
    </source>
</evidence>
<keyword evidence="4" id="KW-0238">DNA-binding</keyword>
<gene>
    <name evidence="6" type="ORF">OSB1V03_LOCUS6692</name>
</gene>
<sequence length="436" mass="49706">MPEKLTIVSKVGANYLRKIFLHPTQDIDVIMDRLNTIEFFVDPINGSVKDNLNQHLKNIKGVNALFNRLMTESFSVKDIKILCDNLLNAMRIRDIIVGQNSYLKIFQQIYDSFTEEMQYLANMITKIVDLNKSLRTETFEINYGIDVELDFAKDLYSQLSPILNKVAESETNTYGHFLRDIHCLYIPQIGFLTSAEHFASESESSSHSDDLQVVVTAGQRIYYKTFTTIELDQHFGDIHSEIIDRQILIINRLQQYIANYRHLFNTIEKYCAKLDALIAMSQIAVNYRYCKPNITTDGVIEIRDGRHPLIELMSKTFVPNDYYSGGQHKKVKIISGPNACGKSVYLKQICLIVFMAHIGSYVPALSANIPIVDRIFTRLHTPESMSMRLSTFMLDLNQMSNASKYTTKRSLVVVDEFGKGTQSVDGLALMAACLNQ</sequence>
<dbReference type="InterPro" id="IPR027417">
    <property type="entry name" value="P-loop_NTPase"/>
</dbReference>
<reference evidence="6" key="1">
    <citation type="submission" date="2020-11" db="EMBL/GenBank/DDBJ databases">
        <authorList>
            <person name="Tran Van P."/>
        </authorList>
    </citation>
    <scope>NUCLEOTIDE SEQUENCE</scope>
</reference>
<dbReference type="OrthoDB" id="29596at2759"/>
<dbReference type="SMART" id="SM00533">
    <property type="entry name" value="MUTSd"/>
    <property type="match status" value="1"/>
</dbReference>
<evidence type="ECO:0000256" key="4">
    <source>
        <dbReference type="ARBA" id="ARBA00023125"/>
    </source>
</evidence>
<keyword evidence="7" id="KW-1185">Reference proteome</keyword>
<name>A0A7R9KN76_9ACAR</name>
<keyword evidence="3" id="KW-0067">ATP-binding</keyword>